<dbReference type="AlphaFoldDB" id="A0A420BKP4"/>
<keyword evidence="3" id="KW-1185">Reference proteome</keyword>
<comment type="caution">
    <text evidence="2">The sequence shown here is derived from an EMBL/GenBank/DDBJ whole genome shotgun (WGS) entry which is preliminary data.</text>
</comment>
<evidence type="ECO:0000313" key="2">
    <source>
        <dbReference type="EMBL" id="RKE57361.1"/>
    </source>
</evidence>
<accession>A0A420BKP4</accession>
<sequence length="207" mass="23281">MLKNLRSKSLLVVLTVLGTFVDAQENRLGLYSLELSITPLSTVHIAPFQSLIGNGSQESKHYLSGLIRGTYKYNERWSFNAGIGYSTQKVITESAIVNPELERKIYSSNLHVLEIPLEARLSFLKYFYANAGPILHFQLNSNDLVDKQTGVGVTIGVSTKVPLSQRFAVSLSPHYKMYSLIPFQSENYHDRTHIFGVEVGLVFNIRK</sequence>
<evidence type="ECO:0000313" key="3">
    <source>
        <dbReference type="Proteomes" id="UP000286246"/>
    </source>
</evidence>
<dbReference type="RefSeq" id="WP_120258926.1">
    <property type="nucleotide sequence ID" value="NZ_RAPY01000001.1"/>
</dbReference>
<dbReference type="Pfam" id="PF13568">
    <property type="entry name" value="OMP_b-brl_2"/>
    <property type="match status" value="1"/>
</dbReference>
<dbReference type="Proteomes" id="UP000286246">
    <property type="component" value="Unassembled WGS sequence"/>
</dbReference>
<reference evidence="2 3" key="1">
    <citation type="submission" date="2018-09" db="EMBL/GenBank/DDBJ databases">
        <title>Genomic Encyclopedia of Type Strains, Phase III (KMG-III): the genomes of soil and plant-associated and newly described type strains.</title>
        <authorList>
            <person name="Whitman W."/>
        </authorList>
    </citation>
    <scope>NUCLEOTIDE SEQUENCE [LARGE SCALE GENOMIC DNA]</scope>
    <source>
        <strain evidence="2 3">CECT 7938</strain>
    </source>
</reference>
<organism evidence="2 3">
    <name type="scientific">Sphingobacterium detergens</name>
    <dbReference type="NCBI Taxonomy" id="1145106"/>
    <lineage>
        <taxon>Bacteria</taxon>
        <taxon>Pseudomonadati</taxon>
        <taxon>Bacteroidota</taxon>
        <taxon>Sphingobacteriia</taxon>
        <taxon>Sphingobacteriales</taxon>
        <taxon>Sphingobacteriaceae</taxon>
        <taxon>Sphingobacterium</taxon>
    </lineage>
</organism>
<name>A0A420BKP4_SPHD1</name>
<gene>
    <name evidence="2" type="ORF">DFQ12_2249</name>
</gene>
<dbReference type="OrthoDB" id="980939at2"/>
<protein>
    <submittedName>
        <fullName evidence="2">Outer membrane protein with beta-barrel domain</fullName>
    </submittedName>
</protein>
<evidence type="ECO:0000259" key="1">
    <source>
        <dbReference type="Pfam" id="PF13568"/>
    </source>
</evidence>
<feature type="domain" description="Outer membrane protein beta-barrel" evidence="1">
    <location>
        <begin position="37"/>
        <end position="142"/>
    </location>
</feature>
<dbReference type="EMBL" id="RAPY01000001">
    <property type="protein sequence ID" value="RKE57361.1"/>
    <property type="molecule type" value="Genomic_DNA"/>
</dbReference>
<dbReference type="InterPro" id="IPR025665">
    <property type="entry name" value="Beta-barrel_OMP_2"/>
</dbReference>
<proteinExistence type="predicted"/>